<sequence length="326" mass="38140">MDLKNELLQHIQQISIDQNKHETKSNYRPKYNNEHYTKLIWSSTDYNDVENILVQLIPVENDDQRDLFDYIRHTVSSMPQCQVPGRVLSVLVYDQYSQTYLGILQLTTDLLKSESKDNLIQPGLESAKRNRFKQHIRDHSVNLSICVPVQPFGYNFCGGKLLAMLAFSIELHQFYEKRYGYPIALVTTTSIHGKSIQYDRLKQLKFIGYTKGFGISHIPTSLLEKGKIYLEQNHPESLHRKQANWQLLKILVQKLDIDSNEVFYHGNQRGIYCGWTGVNGSDFLMKRVTPLNQDRLQSVEECSRFWKDRWAKQRSTHLNKMKVLDL</sequence>
<evidence type="ECO:0000313" key="2">
    <source>
        <dbReference type="Proteomes" id="UP000663828"/>
    </source>
</evidence>
<organism evidence="1 2">
    <name type="scientific">Adineta ricciae</name>
    <name type="common">Rotifer</name>
    <dbReference type="NCBI Taxonomy" id="249248"/>
    <lineage>
        <taxon>Eukaryota</taxon>
        <taxon>Metazoa</taxon>
        <taxon>Spiralia</taxon>
        <taxon>Gnathifera</taxon>
        <taxon>Rotifera</taxon>
        <taxon>Eurotatoria</taxon>
        <taxon>Bdelloidea</taxon>
        <taxon>Adinetida</taxon>
        <taxon>Adinetidae</taxon>
        <taxon>Adineta</taxon>
    </lineage>
</organism>
<proteinExistence type="predicted"/>
<accession>A0A814MYC4</accession>
<reference evidence="1" key="1">
    <citation type="submission" date="2021-02" db="EMBL/GenBank/DDBJ databases">
        <authorList>
            <person name="Nowell W R."/>
        </authorList>
    </citation>
    <scope>NUCLEOTIDE SEQUENCE</scope>
</reference>
<name>A0A814MYC4_ADIRI</name>
<protein>
    <submittedName>
        <fullName evidence="1">Uncharacterized protein</fullName>
    </submittedName>
</protein>
<dbReference type="AlphaFoldDB" id="A0A814MYC4"/>
<evidence type="ECO:0000313" key="1">
    <source>
        <dbReference type="EMBL" id="CAF1085816.1"/>
    </source>
</evidence>
<gene>
    <name evidence="1" type="ORF">XAT740_LOCUS17567</name>
</gene>
<comment type="caution">
    <text evidence="1">The sequence shown here is derived from an EMBL/GenBank/DDBJ whole genome shotgun (WGS) entry which is preliminary data.</text>
</comment>
<dbReference type="EMBL" id="CAJNOR010001150">
    <property type="protein sequence ID" value="CAF1085816.1"/>
    <property type="molecule type" value="Genomic_DNA"/>
</dbReference>
<keyword evidence="2" id="KW-1185">Reference proteome</keyword>
<dbReference type="InterPro" id="IPR025639">
    <property type="entry name" value="DruA"/>
</dbReference>
<dbReference type="Pfam" id="PF14236">
    <property type="entry name" value="DruA"/>
    <property type="match status" value="1"/>
</dbReference>
<dbReference type="Proteomes" id="UP000663828">
    <property type="component" value="Unassembled WGS sequence"/>
</dbReference>